<sequence length="344" mass="40119">MRKIYFFCPSNTNPTGGVKQIYRQVDNLNRLGYLAVLLLKKRSSNKNKWYSTEKIAYNYDIFCKVLSKLGNKKKTLFDSLKRKIRRIKDTVVEKDGIIVMPEIYGSQIHKSLEGRKYVIFNQNCYYTFQHYNFRYSVDNPYLSKDCLGVIVASDDAYKYLRYVFPSINIQKITLGIDKTNFYYSENKAKKICYMPRKLKEDSEQVILILKAKSLIEGWELCALDNMSEEEVARNLREAVLFLSFNHREGFGLPPVEAMACGCYVIGYKGQAGREYFNTEFSEPVADGDIIQFVQSIERAIQDYDRCPSEILNKGKRASEYVLEKYSMENEFETTKKAWENLLVP</sequence>
<dbReference type="GO" id="GO:0016757">
    <property type="term" value="F:glycosyltransferase activity"/>
    <property type="evidence" value="ECO:0007669"/>
    <property type="project" value="UniProtKB-KW"/>
</dbReference>
<dbReference type="PANTHER" id="PTHR46401:SF2">
    <property type="entry name" value="GLYCOSYLTRANSFERASE WBBK-RELATED"/>
    <property type="match status" value="1"/>
</dbReference>
<reference evidence="3" key="1">
    <citation type="submission" date="2022-10" db="EMBL/GenBank/DDBJ databases">
        <title>Sifting through the core-genome to identify putative cross-protective antigens against Riemerella anatipestifer.</title>
        <authorList>
            <person name="Zheng X."/>
            <person name="Zhang W."/>
        </authorList>
    </citation>
    <scope>NUCLEOTIDE SEQUENCE</scope>
    <source>
        <strain evidence="3">ZWRA178</strain>
    </source>
</reference>
<evidence type="ECO:0000313" key="3">
    <source>
        <dbReference type="EMBL" id="MCW0523354.1"/>
    </source>
</evidence>
<evidence type="ECO:0000313" key="4">
    <source>
        <dbReference type="Proteomes" id="UP001207440"/>
    </source>
</evidence>
<accession>A0AAP3AMR6</accession>
<dbReference type="SUPFAM" id="SSF53756">
    <property type="entry name" value="UDP-Glycosyltransferase/glycogen phosphorylase"/>
    <property type="match status" value="1"/>
</dbReference>
<dbReference type="Proteomes" id="UP001207440">
    <property type="component" value="Unassembled WGS sequence"/>
</dbReference>
<evidence type="ECO:0000259" key="2">
    <source>
        <dbReference type="Pfam" id="PF00534"/>
    </source>
</evidence>
<dbReference type="EC" id="2.4.-.-" evidence="3"/>
<dbReference type="PANTHER" id="PTHR46401">
    <property type="entry name" value="GLYCOSYLTRANSFERASE WBBK-RELATED"/>
    <property type="match status" value="1"/>
</dbReference>
<dbReference type="Pfam" id="PF00534">
    <property type="entry name" value="Glycos_transf_1"/>
    <property type="match status" value="1"/>
</dbReference>
<feature type="domain" description="Glycosyl transferase family 1" evidence="2">
    <location>
        <begin position="222"/>
        <end position="304"/>
    </location>
</feature>
<dbReference type="GO" id="GO:0009103">
    <property type="term" value="P:lipopolysaccharide biosynthetic process"/>
    <property type="evidence" value="ECO:0007669"/>
    <property type="project" value="TreeGrafter"/>
</dbReference>
<evidence type="ECO:0000256" key="1">
    <source>
        <dbReference type="ARBA" id="ARBA00022679"/>
    </source>
</evidence>
<dbReference type="EMBL" id="JAOZYT010000013">
    <property type="protein sequence ID" value="MCW0523354.1"/>
    <property type="molecule type" value="Genomic_DNA"/>
</dbReference>
<protein>
    <submittedName>
        <fullName evidence="3">Glycosyltransferase</fullName>
        <ecNumber evidence="3">2.4.-.-</ecNumber>
    </submittedName>
</protein>
<dbReference type="RefSeq" id="WP_064970072.1">
    <property type="nucleotide sequence ID" value="NZ_CP011859.1"/>
</dbReference>
<organism evidence="3 4">
    <name type="scientific">Riemerella anatipestifer</name>
    <name type="common">Moraxella anatipestifer</name>
    <dbReference type="NCBI Taxonomy" id="34085"/>
    <lineage>
        <taxon>Bacteria</taxon>
        <taxon>Pseudomonadati</taxon>
        <taxon>Bacteroidota</taxon>
        <taxon>Flavobacteriia</taxon>
        <taxon>Flavobacteriales</taxon>
        <taxon>Weeksellaceae</taxon>
        <taxon>Riemerella</taxon>
    </lineage>
</organism>
<comment type="caution">
    <text evidence="3">The sequence shown here is derived from an EMBL/GenBank/DDBJ whole genome shotgun (WGS) entry which is preliminary data.</text>
</comment>
<keyword evidence="1 3" id="KW-0808">Transferase</keyword>
<keyword evidence="3" id="KW-0328">Glycosyltransferase</keyword>
<proteinExistence type="predicted"/>
<dbReference type="AlphaFoldDB" id="A0AAP3AMR6"/>
<dbReference type="Gene3D" id="3.40.50.2000">
    <property type="entry name" value="Glycogen Phosphorylase B"/>
    <property type="match status" value="1"/>
</dbReference>
<gene>
    <name evidence="3" type="ORF">OKE68_03340</name>
</gene>
<dbReference type="InterPro" id="IPR001296">
    <property type="entry name" value="Glyco_trans_1"/>
</dbReference>
<name>A0AAP3AMR6_RIEAN</name>